<name>A0A7I9V9J1_9ACTN</name>
<protein>
    <recommendedName>
        <fullName evidence="3">Schlafen AlbA-2 domain-containing protein</fullName>
    </recommendedName>
</protein>
<reference evidence="2" key="1">
    <citation type="submission" date="2019-06" db="EMBL/GenBank/DDBJ databases">
        <title>Gordonia isolated from sludge of a wastewater treatment plant.</title>
        <authorList>
            <person name="Tamura T."/>
            <person name="Aoyama K."/>
            <person name="Kang Y."/>
            <person name="Saito S."/>
            <person name="Akiyama N."/>
            <person name="Yazawa K."/>
            <person name="Gonoi T."/>
            <person name="Mikami Y."/>
        </authorList>
    </citation>
    <scope>NUCLEOTIDE SEQUENCE [LARGE SCALE GENOMIC DNA]</scope>
    <source>
        <strain evidence="2">NBRC 107696</strain>
    </source>
</reference>
<organism evidence="1 2">
    <name type="scientific">Gordonia spumicola</name>
    <dbReference type="NCBI Taxonomy" id="589161"/>
    <lineage>
        <taxon>Bacteria</taxon>
        <taxon>Bacillati</taxon>
        <taxon>Actinomycetota</taxon>
        <taxon>Actinomycetes</taxon>
        <taxon>Mycobacteriales</taxon>
        <taxon>Gordoniaceae</taxon>
        <taxon>Gordonia</taxon>
    </lineage>
</organism>
<evidence type="ECO:0008006" key="3">
    <source>
        <dbReference type="Google" id="ProtNLM"/>
    </source>
</evidence>
<dbReference type="Proteomes" id="UP000444960">
    <property type="component" value="Unassembled WGS sequence"/>
</dbReference>
<dbReference type="EMBL" id="BJOV01000005">
    <property type="protein sequence ID" value="GEE01914.1"/>
    <property type="molecule type" value="Genomic_DNA"/>
</dbReference>
<gene>
    <name evidence="1" type="ORF">nbrc107696_23600</name>
</gene>
<evidence type="ECO:0000313" key="1">
    <source>
        <dbReference type="EMBL" id="GEE01914.1"/>
    </source>
</evidence>
<accession>A0A7I9V9J1</accession>
<dbReference type="RefSeq" id="WP_161895703.1">
    <property type="nucleotide sequence ID" value="NZ_BJOV01000005.1"/>
</dbReference>
<comment type="caution">
    <text evidence="1">The sequence shown here is derived from an EMBL/GenBank/DDBJ whole genome shotgun (WGS) entry which is preliminary data.</text>
</comment>
<keyword evidence="2" id="KW-1185">Reference proteome</keyword>
<evidence type="ECO:0000313" key="2">
    <source>
        <dbReference type="Proteomes" id="UP000444960"/>
    </source>
</evidence>
<proteinExistence type="predicted"/>
<sequence length="412" mass="45696">MKAISISLSDEDNNGIPAESMFWVKQGVLNRAGVRSSDDEQLVLDILADTLVKPLPSTGTPTRDGLYEFRDQRSRVDKNTEALIRGVLEDPRWDSSDYSKRVVKDFLDVFSRIQRIVDALPEGVRFVRHIGLSGNNQIPRYFEALFMATHALVVEEDLELTDAPLAAEQLKGINLVIKMPGGGGEWTSREKVEVINGIRSRIEHAFKETRSDGVGDSVRVRYTDIEIRGMLSNRLVEDESYDVKQGLIRLDPGSSPKISKEAIKRYVKTATAISNSNPRSGGFIVLGVADSDKAAKTIWETVNPDYMPVKYQTLNLTGIDWELAELSLDIDGYWAQVTRTINGMSEVSQAYRKSLIKASSPVRFEGVTLVVIAAPPIAEAEAYGDDFYERSGETTEAVKAPRMKSFLAGFPG</sequence>
<dbReference type="OrthoDB" id="9787127at2"/>
<dbReference type="InterPro" id="IPR038461">
    <property type="entry name" value="Schlafen_AlbA_2_dom_sf"/>
</dbReference>
<dbReference type="Gene3D" id="3.30.950.30">
    <property type="entry name" value="Schlafen, AAA domain"/>
    <property type="match status" value="1"/>
</dbReference>
<dbReference type="AlphaFoldDB" id="A0A7I9V9J1"/>